<dbReference type="Proteomes" id="UP000279227">
    <property type="component" value="Chromosome"/>
</dbReference>
<dbReference type="EMBL" id="LR134289">
    <property type="protein sequence ID" value="VEE11416.1"/>
    <property type="molecule type" value="Genomic_DNA"/>
</dbReference>
<gene>
    <name evidence="1" type="ORF">NCTC11432_04787</name>
</gene>
<accession>A0A3S4MAF4</accession>
<protein>
    <submittedName>
        <fullName evidence="1">Uncharacterized protein</fullName>
    </submittedName>
</protein>
<dbReference type="KEGG" id="cgle:NCTC11432_04787"/>
<organism evidence="1 2">
    <name type="scientific">Chryseobacterium gleum</name>
    <name type="common">Flavobacterium gleum</name>
    <dbReference type="NCBI Taxonomy" id="250"/>
    <lineage>
        <taxon>Bacteria</taxon>
        <taxon>Pseudomonadati</taxon>
        <taxon>Bacteroidota</taxon>
        <taxon>Flavobacteriia</taxon>
        <taxon>Flavobacteriales</taxon>
        <taxon>Weeksellaceae</taxon>
        <taxon>Chryseobacterium group</taxon>
        <taxon>Chryseobacterium</taxon>
    </lineage>
</organism>
<evidence type="ECO:0000313" key="1">
    <source>
        <dbReference type="EMBL" id="VEE11416.1"/>
    </source>
</evidence>
<proteinExistence type="predicted"/>
<sequence>MKIIDELKTGNIFELANTSHIPIESIFSTKD</sequence>
<dbReference type="AlphaFoldDB" id="A0A3S4MAF4"/>
<name>A0A3S4MAF4_CHRGE</name>
<evidence type="ECO:0000313" key="2">
    <source>
        <dbReference type="Proteomes" id="UP000279227"/>
    </source>
</evidence>
<reference evidence="1 2" key="1">
    <citation type="submission" date="2018-12" db="EMBL/GenBank/DDBJ databases">
        <authorList>
            <consortium name="Pathogen Informatics"/>
        </authorList>
    </citation>
    <scope>NUCLEOTIDE SEQUENCE [LARGE SCALE GENOMIC DNA]</scope>
    <source>
        <strain evidence="1 2">NCTC11432</strain>
    </source>
</reference>